<dbReference type="Pfam" id="PF00014">
    <property type="entry name" value="Kunitz_BPTI"/>
    <property type="match status" value="1"/>
</dbReference>
<dbReference type="PROSITE" id="PS00280">
    <property type="entry name" value="BPTI_KUNITZ_1"/>
    <property type="match status" value="1"/>
</dbReference>
<dbReference type="Gene3D" id="4.10.410.10">
    <property type="entry name" value="Pancreatic trypsin inhibitor Kunitz domain"/>
    <property type="match status" value="1"/>
</dbReference>
<feature type="non-terminal residue" evidence="3">
    <location>
        <position position="1"/>
    </location>
</feature>
<dbReference type="Proteomes" id="UP000678393">
    <property type="component" value="Unassembled WGS sequence"/>
</dbReference>
<gene>
    <name evidence="3" type="ORF">CUNI_LOCUS16912</name>
</gene>
<sequence>MYIALSNKKHTLDMGSTAFCNKRAVAGPCSNYTRFYYYNTVNSMCQAFMYSGCGGNDNRFSTLRQCKSTCEHEGYARNEGAYWS</sequence>
<dbReference type="PANTHER" id="PTHR10083">
    <property type="entry name" value="KUNITZ-TYPE PROTEASE INHIBITOR-RELATED"/>
    <property type="match status" value="1"/>
</dbReference>
<dbReference type="InterPro" id="IPR050098">
    <property type="entry name" value="TFPI/VKTCI-like"/>
</dbReference>
<dbReference type="FunFam" id="4.10.410.10:FF:000020">
    <property type="entry name" value="Collagen, type VI, alpha 3"/>
    <property type="match status" value="1"/>
</dbReference>
<evidence type="ECO:0000256" key="1">
    <source>
        <dbReference type="ARBA" id="ARBA00023157"/>
    </source>
</evidence>
<evidence type="ECO:0000313" key="4">
    <source>
        <dbReference type="Proteomes" id="UP000678393"/>
    </source>
</evidence>
<reference evidence="3" key="1">
    <citation type="submission" date="2021-04" db="EMBL/GenBank/DDBJ databases">
        <authorList>
            <consortium name="Molecular Ecology Group"/>
        </authorList>
    </citation>
    <scope>NUCLEOTIDE SEQUENCE</scope>
</reference>
<dbReference type="GO" id="GO:0004867">
    <property type="term" value="F:serine-type endopeptidase inhibitor activity"/>
    <property type="evidence" value="ECO:0007669"/>
    <property type="project" value="InterPro"/>
</dbReference>
<dbReference type="EMBL" id="CAJHNH020004602">
    <property type="protein sequence ID" value="CAG5131354.1"/>
    <property type="molecule type" value="Genomic_DNA"/>
</dbReference>
<keyword evidence="4" id="KW-1185">Reference proteome</keyword>
<name>A0A8S3ZNZ9_9EUPU</name>
<dbReference type="OrthoDB" id="6160859at2759"/>
<dbReference type="PRINTS" id="PR00759">
    <property type="entry name" value="BASICPTASE"/>
</dbReference>
<dbReference type="PROSITE" id="PS50279">
    <property type="entry name" value="BPTI_KUNITZ_2"/>
    <property type="match status" value="1"/>
</dbReference>
<feature type="domain" description="BPTI/Kunitz inhibitor" evidence="2">
    <location>
        <begin position="20"/>
        <end position="70"/>
    </location>
</feature>
<dbReference type="InterPro" id="IPR036880">
    <property type="entry name" value="Kunitz_BPTI_sf"/>
</dbReference>
<evidence type="ECO:0000259" key="2">
    <source>
        <dbReference type="PROSITE" id="PS50279"/>
    </source>
</evidence>
<keyword evidence="1" id="KW-1015">Disulfide bond</keyword>
<dbReference type="SUPFAM" id="SSF57362">
    <property type="entry name" value="BPTI-like"/>
    <property type="match status" value="1"/>
</dbReference>
<dbReference type="InterPro" id="IPR002223">
    <property type="entry name" value="Kunitz_BPTI"/>
</dbReference>
<proteinExistence type="predicted"/>
<protein>
    <recommendedName>
        <fullName evidence="2">BPTI/Kunitz inhibitor domain-containing protein</fullName>
    </recommendedName>
</protein>
<evidence type="ECO:0000313" key="3">
    <source>
        <dbReference type="EMBL" id="CAG5131354.1"/>
    </source>
</evidence>
<dbReference type="InterPro" id="IPR020901">
    <property type="entry name" value="Prtase_inh_Kunz-CS"/>
</dbReference>
<comment type="caution">
    <text evidence="3">The sequence shown here is derived from an EMBL/GenBank/DDBJ whole genome shotgun (WGS) entry which is preliminary data.</text>
</comment>
<organism evidence="3 4">
    <name type="scientific">Candidula unifasciata</name>
    <dbReference type="NCBI Taxonomy" id="100452"/>
    <lineage>
        <taxon>Eukaryota</taxon>
        <taxon>Metazoa</taxon>
        <taxon>Spiralia</taxon>
        <taxon>Lophotrochozoa</taxon>
        <taxon>Mollusca</taxon>
        <taxon>Gastropoda</taxon>
        <taxon>Heterobranchia</taxon>
        <taxon>Euthyneura</taxon>
        <taxon>Panpulmonata</taxon>
        <taxon>Eupulmonata</taxon>
        <taxon>Stylommatophora</taxon>
        <taxon>Helicina</taxon>
        <taxon>Helicoidea</taxon>
        <taxon>Geomitridae</taxon>
        <taxon>Candidula</taxon>
    </lineage>
</organism>
<accession>A0A8S3ZNZ9</accession>
<dbReference type="AlphaFoldDB" id="A0A8S3ZNZ9"/>
<dbReference type="SMART" id="SM00131">
    <property type="entry name" value="KU"/>
    <property type="match status" value="1"/>
</dbReference>